<gene>
    <name evidence="8" type="ORF">IPOD504_LOCUS8258</name>
</gene>
<dbReference type="PANTHER" id="PTHR24409">
    <property type="entry name" value="ZINC FINGER PROTEIN 142"/>
    <property type="match status" value="1"/>
</dbReference>
<dbReference type="InterPro" id="IPR036236">
    <property type="entry name" value="Znf_C2H2_sf"/>
</dbReference>
<dbReference type="PANTHER" id="PTHR24409:SF295">
    <property type="entry name" value="AZ2-RELATED"/>
    <property type="match status" value="1"/>
</dbReference>
<keyword evidence="4" id="KW-0862">Zinc</keyword>
<keyword evidence="1" id="KW-0479">Metal-binding</keyword>
<feature type="domain" description="C2H2-type" evidence="7">
    <location>
        <begin position="184"/>
        <end position="211"/>
    </location>
</feature>
<dbReference type="Proteomes" id="UP000837857">
    <property type="component" value="Chromosome 20"/>
</dbReference>
<evidence type="ECO:0000256" key="6">
    <source>
        <dbReference type="SAM" id="MobiDB-lite"/>
    </source>
</evidence>
<evidence type="ECO:0000256" key="3">
    <source>
        <dbReference type="ARBA" id="ARBA00022771"/>
    </source>
</evidence>
<reference evidence="8" key="1">
    <citation type="submission" date="2022-03" db="EMBL/GenBank/DDBJ databases">
        <authorList>
            <person name="Martin H S."/>
        </authorList>
    </citation>
    <scope>NUCLEOTIDE SEQUENCE</scope>
</reference>
<evidence type="ECO:0000313" key="9">
    <source>
        <dbReference type="Proteomes" id="UP000837857"/>
    </source>
</evidence>
<name>A0ABN8IAY8_9NEOP</name>
<evidence type="ECO:0000256" key="5">
    <source>
        <dbReference type="PROSITE-ProRule" id="PRU00042"/>
    </source>
</evidence>
<feature type="domain" description="C2H2-type" evidence="7">
    <location>
        <begin position="350"/>
        <end position="377"/>
    </location>
</feature>
<dbReference type="InterPro" id="IPR013087">
    <property type="entry name" value="Znf_C2H2_type"/>
</dbReference>
<dbReference type="Gene3D" id="3.30.160.60">
    <property type="entry name" value="Classic Zinc Finger"/>
    <property type="match status" value="3"/>
</dbReference>
<evidence type="ECO:0000313" key="8">
    <source>
        <dbReference type="EMBL" id="CAH2052515.1"/>
    </source>
</evidence>
<dbReference type="EMBL" id="OW152832">
    <property type="protein sequence ID" value="CAH2052515.1"/>
    <property type="molecule type" value="Genomic_DNA"/>
</dbReference>
<dbReference type="SUPFAM" id="SSF57667">
    <property type="entry name" value="beta-beta-alpha zinc fingers"/>
    <property type="match status" value="2"/>
</dbReference>
<dbReference type="PROSITE" id="PS50157">
    <property type="entry name" value="ZINC_FINGER_C2H2_2"/>
    <property type="match status" value="5"/>
</dbReference>
<dbReference type="PROSITE" id="PS00028">
    <property type="entry name" value="ZINC_FINGER_C2H2_1"/>
    <property type="match status" value="6"/>
</dbReference>
<keyword evidence="9" id="KW-1185">Reference proteome</keyword>
<organism evidence="8 9">
    <name type="scientific">Iphiclides podalirius</name>
    <name type="common">scarce swallowtail</name>
    <dbReference type="NCBI Taxonomy" id="110791"/>
    <lineage>
        <taxon>Eukaryota</taxon>
        <taxon>Metazoa</taxon>
        <taxon>Ecdysozoa</taxon>
        <taxon>Arthropoda</taxon>
        <taxon>Hexapoda</taxon>
        <taxon>Insecta</taxon>
        <taxon>Pterygota</taxon>
        <taxon>Neoptera</taxon>
        <taxon>Endopterygota</taxon>
        <taxon>Lepidoptera</taxon>
        <taxon>Glossata</taxon>
        <taxon>Ditrysia</taxon>
        <taxon>Papilionoidea</taxon>
        <taxon>Papilionidae</taxon>
        <taxon>Papilioninae</taxon>
        <taxon>Iphiclides</taxon>
    </lineage>
</organism>
<feature type="non-terminal residue" evidence="8">
    <location>
        <position position="1"/>
    </location>
</feature>
<dbReference type="Pfam" id="PF12874">
    <property type="entry name" value="zf-met"/>
    <property type="match status" value="1"/>
</dbReference>
<evidence type="ECO:0000256" key="4">
    <source>
        <dbReference type="ARBA" id="ARBA00022833"/>
    </source>
</evidence>
<keyword evidence="3 5" id="KW-0863">Zinc-finger</keyword>
<protein>
    <recommendedName>
        <fullName evidence="7">C2H2-type domain-containing protein</fullName>
    </recommendedName>
</protein>
<dbReference type="SMART" id="SM00355">
    <property type="entry name" value="ZnF_C2H2"/>
    <property type="match status" value="7"/>
</dbReference>
<accession>A0ABN8IAY8</accession>
<feature type="domain" description="C2H2-type" evidence="7">
    <location>
        <begin position="156"/>
        <end position="183"/>
    </location>
</feature>
<feature type="domain" description="C2H2-type" evidence="7">
    <location>
        <begin position="238"/>
        <end position="266"/>
    </location>
</feature>
<feature type="domain" description="C2H2-type" evidence="7">
    <location>
        <begin position="295"/>
        <end position="325"/>
    </location>
</feature>
<evidence type="ECO:0000256" key="1">
    <source>
        <dbReference type="ARBA" id="ARBA00022723"/>
    </source>
</evidence>
<keyword evidence="2" id="KW-0677">Repeat</keyword>
<dbReference type="Pfam" id="PF00096">
    <property type="entry name" value="zf-C2H2"/>
    <property type="match status" value="2"/>
</dbReference>
<proteinExistence type="predicted"/>
<sequence length="422" mass="46219">MATTLMKVELESETCSICGTTGDLLSPEEHDAGSPPLQVPLRSMLLQLNNNKVVPEGRLCMECIRRAIEAYEFSTALNTKATPPLSEKIRALRRKLHELTQKIDVFIVVGGPGVNSGGSYSEDDIIMVERDALAAAAAADDEDLEQARNACGDTVYQCSVCPLSFQRASEYRAHIATHPGGARHSCWTCGAQFATRTALTEHSVLHAAQDLSGSACRLCHTEFQSASELRRHEAACEARCPVCGVRCSSRSTLAAHAQSAHSSAPPYLCAACFARFGSRELLAAHRLRHRHADRFVCGYDACILRFATRNDLLSHIRKSHGGAGADSEPEAEPRPEPPSPPRQPERTPSVACPHCPRKFGSVPAMKRHQRVHRNEIRVTHGGLDWQVDGDGEMETGGEVEYLEMDALDDVDYRPDEDKDDLN</sequence>
<evidence type="ECO:0000259" key="7">
    <source>
        <dbReference type="PROSITE" id="PS50157"/>
    </source>
</evidence>
<evidence type="ECO:0000256" key="2">
    <source>
        <dbReference type="ARBA" id="ARBA00022737"/>
    </source>
</evidence>
<feature type="region of interest" description="Disordered" evidence="6">
    <location>
        <begin position="317"/>
        <end position="352"/>
    </location>
</feature>